<gene>
    <name evidence="2" type="ORF">BW34_00950</name>
</gene>
<organism evidence="2 3">
    <name type="scientific">Microbacterium oleivorans</name>
    <dbReference type="NCBI Taxonomy" id="273677"/>
    <lineage>
        <taxon>Bacteria</taxon>
        <taxon>Bacillati</taxon>
        <taxon>Actinomycetota</taxon>
        <taxon>Actinomycetes</taxon>
        <taxon>Micrococcales</taxon>
        <taxon>Microbacteriaceae</taxon>
        <taxon>Microbacterium</taxon>
    </lineage>
</organism>
<dbReference type="eggNOG" id="COG4405">
    <property type="taxonomic scope" value="Bacteria"/>
</dbReference>
<dbReference type="PANTHER" id="PTHR39203:SF1">
    <property type="entry name" value="CYTOPLASMIC PROTEIN"/>
    <property type="match status" value="1"/>
</dbReference>
<dbReference type="PIRSF" id="PIRSF021320">
    <property type="entry name" value="DUF984"/>
    <property type="match status" value="1"/>
</dbReference>
<dbReference type="AlphaFoldDB" id="A0A031FUK2"/>
<protein>
    <submittedName>
        <fullName evidence="2">ASCH domain protein</fullName>
    </submittedName>
</protein>
<evidence type="ECO:0000313" key="3">
    <source>
        <dbReference type="Proteomes" id="UP000024001"/>
    </source>
</evidence>
<dbReference type="PATRIC" id="fig|273677.3.peg.931"/>
<dbReference type="Gene3D" id="3.10.400.10">
    <property type="entry name" value="Sulfate adenylyltransferase"/>
    <property type="match status" value="1"/>
</dbReference>
<sequence length="157" mass="17018">MGSRASVSEFWQECREIVGGLPEAEPEAWGFGATPPQADDLLSLVLAGTKTATASSLRDYEVDGDPVPAAGDLSIVLDGSGVPRALIRTIAVDIVPFREVTADHAVAEGEGDLSLEWWRAAHERFWRTHSSDPRGFEPDMPVVCERFEVLHPAAGRH</sequence>
<name>A0A031FUK2_9MICO</name>
<keyword evidence="3" id="KW-1185">Reference proteome</keyword>
<dbReference type="InterPro" id="IPR007374">
    <property type="entry name" value="ASCH_domain"/>
</dbReference>
<dbReference type="RefSeq" id="WP_036309965.1">
    <property type="nucleotide sequence ID" value="NZ_CP031421.1"/>
</dbReference>
<dbReference type="InterPro" id="IPR009326">
    <property type="entry name" value="DUF984"/>
</dbReference>
<reference evidence="2 3" key="1">
    <citation type="submission" date="2014-03" db="EMBL/GenBank/DDBJ databases">
        <title>Draft Genome Sequences of 13 Willow Endophytes.</title>
        <authorList>
            <person name="Gan H.Y."/>
            <person name="Gan H.M."/>
            <person name="Savka M.A."/>
            <person name="Hudson A.O."/>
        </authorList>
    </citation>
    <scope>NUCLEOTIDE SEQUENCE [LARGE SCALE GENOMIC DNA]</scope>
    <source>
        <strain evidence="2 3">RIT293</strain>
    </source>
</reference>
<comment type="caution">
    <text evidence="2">The sequence shown here is derived from an EMBL/GenBank/DDBJ whole genome shotgun (WGS) entry which is preliminary data.</text>
</comment>
<evidence type="ECO:0000313" key="2">
    <source>
        <dbReference type="EMBL" id="EZP27977.1"/>
    </source>
</evidence>
<dbReference type="OrthoDB" id="9807542at2"/>
<feature type="domain" description="ASCH" evidence="1">
    <location>
        <begin position="29"/>
        <end position="151"/>
    </location>
</feature>
<dbReference type="SMART" id="SM01022">
    <property type="entry name" value="ASCH"/>
    <property type="match status" value="1"/>
</dbReference>
<dbReference type="KEGG" id="moo:BWL13_00732"/>
<dbReference type="Pfam" id="PF04266">
    <property type="entry name" value="ASCH"/>
    <property type="match status" value="1"/>
</dbReference>
<dbReference type="EMBL" id="JFYO01000004">
    <property type="protein sequence ID" value="EZP27977.1"/>
    <property type="molecule type" value="Genomic_DNA"/>
</dbReference>
<dbReference type="SUPFAM" id="SSF88697">
    <property type="entry name" value="PUA domain-like"/>
    <property type="match status" value="1"/>
</dbReference>
<dbReference type="CDD" id="cd06553">
    <property type="entry name" value="ASCH_Ef3133_like"/>
    <property type="match status" value="1"/>
</dbReference>
<dbReference type="Proteomes" id="UP000024001">
    <property type="component" value="Unassembled WGS sequence"/>
</dbReference>
<dbReference type="InterPro" id="IPR015947">
    <property type="entry name" value="PUA-like_sf"/>
</dbReference>
<dbReference type="PANTHER" id="PTHR39203">
    <property type="entry name" value="CYTOPLASMIC PROTEIN-RELATED"/>
    <property type="match status" value="1"/>
</dbReference>
<accession>A0A031FUK2</accession>
<proteinExistence type="predicted"/>
<dbReference type="GeneID" id="91431139"/>
<evidence type="ECO:0000259" key="1">
    <source>
        <dbReference type="SMART" id="SM01022"/>
    </source>
</evidence>